<proteinExistence type="inferred from homology"/>
<dbReference type="PANTHER" id="PTHR43685:SF5">
    <property type="entry name" value="GLYCOSYLTRANSFERASE EPSE-RELATED"/>
    <property type="match status" value="1"/>
</dbReference>
<dbReference type="InterPro" id="IPR029044">
    <property type="entry name" value="Nucleotide-diphossugar_trans"/>
</dbReference>
<name>A0A9E5JS28_9MICO</name>
<comment type="similarity">
    <text evidence="1">Belongs to the glycosyltransferase 2 family.</text>
</comment>
<gene>
    <name evidence="6" type="ORF">FK219_011825</name>
</gene>
<keyword evidence="4" id="KW-1133">Transmembrane helix</keyword>
<organism evidence="6 7">
    <name type="scientific">Microcella pacifica</name>
    <dbReference type="NCBI Taxonomy" id="2591847"/>
    <lineage>
        <taxon>Bacteria</taxon>
        <taxon>Bacillati</taxon>
        <taxon>Actinomycetota</taxon>
        <taxon>Actinomycetes</taxon>
        <taxon>Micrococcales</taxon>
        <taxon>Microbacteriaceae</taxon>
        <taxon>Microcella</taxon>
    </lineage>
</organism>
<dbReference type="GO" id="GO:0016757">
    <property type="term" value="F:glycosyltransferase activity"/>
    <property type="evidence" value="ECO:0007669"/>
    <property type="project" value="UniProtKB-KW"/>
</dbReference>
<reference evidence="6 7" key="1">
    <citation type="submission" date="2020-03" db="EMBL/GenBank/DDBJ databases">
        <title>Chryseoglobus sp. isolated from a deep-sea seamount.</title>
        <authorList>
            <person name="Zhang D.-C."/>
        </authorList>
    </citation>
    <scope>NUCLEOTIDE SEQUENCE [LARGE SCALE GENOMIC DNA]</scope>
    <source>
        <strain evidence="6 7">KN1116</strain>
    </source>
</reference>
<dbReference type="InterPro" id="IPR050834">
    <property type="entry name" value="Glycosyltransf_2"/>
</dbReference>
<feature type="transmembrane region" description="Helical" evidence="4">
    <location>
        <begin position="53"/>
        <end position="71"/>
    </location>
</feature>
<protein>
    <submittedName>
        <fullName evidence="6">Glycosyltransferase</fullName>
    </submittedName>
</protein>
<dbReference type="CDD" id="cd00761">
    <property type="entry name" value="Glyco_tranf_GTA_type"/>
    <property type="match status" value="1"/>
</dbReference>
<dbReference type="InterPro" id="IPR001173">
    <property type="entry name" value="Glyco_trans_2-like"/>
</dbReference>
<dbReference type="RefSeq" id="WP_152584119.1">
    <property type="nucleotide sequence ID" value="NZ_VIKT02000025.1"/>
</dbReference>
<keyword evidence="7" id="KW-1185">Reference proteome</keyword>
<dbReference type="PANTHER" id="PTHR43685">
    <property type="entry name" value="GLYCOSYLTRANSFERASE"/>
    <property type="match status" value="1"/>
</dbReference>
<evidence type="ECO:0000259" key="5">
    <source>
        <dbReference type="Pfam" id="PF00535"/>
    </source>
</evidence>
<dbReference type="Gene3D" id="3.90.550.10">
    <property type="entry name" value="Spore Coat Polysaccharide Biosynthesis Protein SpsA, Chain A"/>
    <property type="match status" value="1"/>
</dbReference>
<evidence type="ECO:0000313" key="7">
    <source>
        <dbReference type="Proteomes" id="UP000818266"/>
    </source>
</evidence>
<dbReference type="SUPFAM" id="SSF53448">
    <property type="entry name" value="Nucleotide-diphospho-sugar transferases"/>
    <property type="match status" value="1"/>
</dbReference>
<dbReference type="Pfam" id="PF00535">
    <property type="entry name" value="Glycos_transf_2"/>
    <property type="match status" value="1"/>
</dbReference>
<evidence type="ECO:0000313" key="6">
    <source>
        <dbReference type="EMBL" id="NHF63911.1"/>
    </source>
</evidence>
<feature type="transmembrane region" description="Helical" evidence="4">
    <location>
        <begin position="24"/>
        <end position="47"/>
    </location>
</feature>
<comment type="caution">
    <text evidence="6">The sequence shown here is derived from an EMBL/GenBank/DDBJ whole genome shotgun (WGS) entry which is preliminary data.</text>
</comment>
<keyword evidence="2" id="KW-0328">Glycosyltransferase</keyword>
<evidence type="ECO:0000256" key="3">
    <source>
        <dbReference type="ARBA" id="ARBA00022679"/>
    </source>
</evidence>
<dbReference type="Proteomes" id="UP000818266">
    <property type="component" value="Unassembled WGS sequence"/>
</dbReference>
<dbReference type="OrthoDB" id="3171021at2"/>
<dbReference type="EMBL" id="VIKT02000025">
    <property type="protein sequence ID" value="NHF63911.1"/>
    <property type="molecule type" value="Genomic_DNA"/>
</dbReference>
<evidence type="ECO:0000256" key="1">
    <source>
        <dbReference type="ARBA" id="ARBA00006739"/>
    </source>
</evidence>
<sequence>MLAEFKALLKPYLAPILRFSRAEILVGLALLAQPAVLILLALVITAIEYPWLVLAWFVQFLLLSVYGLVLLRRRLRTRAPARHNPQVTGFLSPGLLEDLADTAPISLAPFSRRRSMNRLAERAAPNEIVAYALHAGTRPVIDALALRATAGALDVDALVAVSRLGPPAASRSLGTVDVDLLVGLARVASIHDLGDGAAEALLDLAVARSAHASDASQVRVAELCVAARRFADAAVVLDQVETESWQRRLLLADLVNPHIPETGASDEEAWLALCNASFAAAGLEPIAMVGDHGLPFDRLAAPAAPPSSVSGPRVTVIMSAYRPDEDTLHAVRSIIDQTWRDWELLVMDDASGAEYDDIFARIDALDERVTVVRATENAGTYVRRNEAIQRATGEFVTMQDSDDWSHPRRLELQVQHLLAHPDAPANLSSALRVTSDLLFTQGRGLYLRLAEPSLLFRRELVVGRIGYFDSTRKSADSEYRIRIGEAFGDEVPHLVTRGPLMLMRFDTASLSGSDLADGWTHPARVAYRSAYKRWSSAASAPHLPFPLEQRPYSAPTRITGENPDRGRVDTLVVADVRTGGPFDKNVGTLRTMLKAEHAAGRTTAILHAPGFLHSAQEKPWSGAYHAIIDDGLALEVFALGETVQAGTVAIWGPDALLGVPERHGVTADEVVLVAHPTEQGAIVVPDYAEQLCRERFGHAPRRAPSGRLH</sequence>
<feature type="domain" description="Glycosyltransferase 2-like" evidence="5">
    <location>
        <begin position="315"/>
        <end position="422"/>
    </location>
</feature>
<keyword evidence="3" id="KW-0808">Transferase</keyword>
<dbReference type="AlphaFoldDB" id="A0A9E5JS28"/>
<keyword evidence="4" id="KW-0472">Membrane</keyword>
<keyword evidence="4" id="KW-0812">Transmembrane</keyword>
<evidence type="ECO:0000256" key="2">
    <source>
        <dbReference type="ARBA" id="ARBA00022676"/>
    </source>
</evidence>
<evidence type="ECO:0000256" key="4">
    <source>
        <dbReference type="SAM" id="Phobius"/>
    </source>
</evidence>
<accession>A0A9E5JS28</accession>